<evidence type="ECO:0000259" key="2">
    <source>
        <dbReference type="Pfam" id="PF03795"/>
    </source>
</evidence>
<name>A0A0K1JF26_9MICO</name>
<evidence type="ECO:0000313" key="4">
    <source>
        <dbReference type="Proteomes" id="UP000066480"/>
    </source>
</evidence>
<dbReference type="SUPFAM" id="SSF54909">
    <property type="entry name" value="Dimeric alpha+beta barrel"/>
    <property type="match status" value="1"/>
</dbReference>
<dbReference type="AlphaFoldDB" id="A0A0K1JF26"/>
<accession>A0A0K1JF26</accession>
<evidence type="ECO:0000313" key="3">
    <source>
        <dbReference type="EMBL" id="AKU15322.1"/>
    </source>
</evidence>
<dbReference type="OrthoDB" id="8968203at2"/>
<dbReference type="InterPro" id="IPR011008">
    <property type="entry name" value="Dimeric_a/b-barrel"/>
</dbReference>
<dbReference type="Gene3D" id="3.30.70.1060">
    <property type="entry name" value="Dimeric alpha+beta barrel"/>
    <property type="match status" value="1"/>
</dbReference>
<dbReference type="EMBL" id="CP011112">
    <property type="protein sequence ID" value="AKU15322.1"/>
    <property type="molecule type" value="Genomic_DNA"/>
</dbReference>
<organism evidence="3 4">
    <name type="scientific">Luteipulveratus mongoliensis</name>
    <dbReference type="NCBI Taxonomy" id="571913"/>
    <lineage>
        <taxon>Bacteria</taxon>
        <taxon>Bacillati</taxon>
        <taxon>Actinomycetota</taxon>
        <taxon>Actinomycetes</taxon>
        <taxon>Micrococcales</taxon>
        <taxon>Dermacoccaceae</taxon>
        <taxon>Luteipulveratus</taxon>
    </lineage>
</organism>
<protein>
    <recommendedName>
        <fullName evidence="2">YCII-related domain-containing protein</fullName>
    </recommendedName>
</protein>
<proteinExistence type="inferred from homology"/>
<dbReference type="RefSeq" id="WP_052590197.1">
    <property type="nucleotide sequence ID" value="NZ_CP011112.1"/>
</dbReference>
<dbReference type="InterPro" id="IPR005545">
    <property type="entry name" value="YCII"/>
</dbReference>
<dbReference type="Pfam" id="PF03795">
    <property type="entry name" value="YCII"/>
    <property type="match status" value="1"/>
</dbReference>
<comment type="similarity">
    <text evidence="1">Belongs to the YciI family.</text>
</comment>
<dbReference type="Proteomes" id="UP000066480">
    <property type="component" value="Chromosome"/>
</dbReference>
<keyword evidence="4" id="KW-1185">Reference proteome</keyword>
<feature type="domain" description="YCII-related" evidence="2">
    <location>
        <begin position="6"/>
        <end position="82"/>
    </location>
</feature>
<gene>
    <name evidence="3" type="ORF">VV02_04690</name>
</gene>
<evidence type="ECO:0000256" key="1">
    <source>
        <dbReference type="ARBA" id="ARBA00007689"/>
    </source>
</evidence>
<dbReference type="STRING" id="571913.VV02_04690"/>
<dbReference type="KEGG" id="lmoi:VV02_04690"/>
<sequence length="96" mass="10875">MAIFTVQYTYTDDDAGRDKLRAEHREYLSGQEGVLLSGPYLDYPAGALIVVRAEDEDALNTVMDADPFYREQLVAERVVREYKPVLGRQSAGFIEE</sequence>
<reference evidence="3 4" key="1">
    <citation type="submission" date="2015-03" db="EMBL/GenBank/DDBJ databases">
        <title>Luteipulveratus halotolerans sp. nov., a novel actinobacterium (Dermacoccaceae) from Sarawak, Malaysia.</title>
        <authorList>
            <person name="Juboi H."/>
            <person name="Basik A."/>
            <person name="Shamsul S.S."/>
            <person name="Arnold P."/>
            <person name="Schmitt E.K."/>
            <person name="Sanglier J.-J."/>
            <person name="Yeo T."/>
        </authorList>
    </citation>
    <scope>NUCLEOTIDE SEQUENCE [LARGE SCALE GENOMIC DNA]</scope>
    <source>
        <strain evidence="3 4">MN07-A0370</strain>
    </source>
</reference>